<keyword evidence="1" id="KW-0812">Transmembrane</keyword>
<keyword evidence="3" id="KW-1185">Reference proteome</keyword>
<accession>A0AAN9S3C0</accession>
<sequence length="154" mass="17647">MVGTMKDCITFFSDGLKLSWWIDKITGHLRSQPLARSIGGTAKTMSATFYFVVVEIYLCVDTDRITNLRTPVYFSFSVLLSVYTFIQIFNAICALFGCKTRYPSTECNLVLEVKYDKDQPDPFRQWRTEVSNEPVTIRDQRAVHCFTICEGAKV</sequence>
<evidence type="ECO:0000256" key="1">
    <source>
        <dbReference type="SAM" id="Phobius"/>
    </source>
</evidence>
<keyword evidence="1" id="KW-1133">Transmembrane helix</keyword>
<organism evidence="2 3">
    <name type="scientific">Psophocarpus tetragonolobus</name>
    <name type="common">Winged bean</name>
    <name type="synonym">Dolichos tetragonolobus</name>
    <dbReference type="NCBI Taxonomy" id="3891"/>
    <lineage>
        <taxon>Eukaryota</taxon>
        <taxon>Viridiplantae</taxon>
        <taxon>Streptophyta</taxon>
        <taxon>Embryophyta</taxon>
        <taxon>Tracheophyta</taxon>
        <taxon>Spermatophyta</taxon>
        <taxon>Magnoliopsida</taxon>
        <taxon>eudicotyledons</taxon>
        <taxon>Gunneridae</taxon>
        <taxon>Pentapetalae</taxon>
        <taxon>rosids</taxon>
        <taxon>fabids</taxon>
        <taxon>Fabales</taxon>
        <taxon>Fabaceae</taxon>
        <taxon>Papilionoideae</taxon>
        <taxon>50 kb inversion clade</taxon>
        <taxon>NPAAA clade</taxon>
        <taxon>indigoferoid/millettioid clade</taxon>
        <taxon>Phaseoleae</taxon>
        <taxon>Psophocarpus</taxon>
    </lineage>
</organism>
<keyword evidence="1" id="KW-0472">Membrane</keyword>
<comment type="caution">
    <text evidence="2">The sequence shown here is derived from an EMBL/GenBank/DDBJ whole genome shotgun (WGS) entry which is preliminary data.</text>
</comment>
<gene>
    <name evidence="2" type="ORF">VNO78_23325</name>
</gene>
<dbReference type="Proteomes" id="UP001386955">
    <property type="component" value="Unassembled WGS sequence"/>
</dbReference>
<feature type="transmembrane region" description="Helical" evidence="1">
    <location>
        <begin position="72"/>
        <end position="97"/>
    </location>
</feature>
<proteinExistence type="predicted"/>
<dbReference type="EMBL" id="JAYMYS010000006">
    <property type="protein sequence ID" value="KAK7388508.1"/>
    <property type="molecule type" value="Genomic_DNA"/>
</dbReference>
<name>A0AAN9S3C0_PSOTE</name>
<evidence type="ECO:0000313" key="2">
    <source>
        <dbReference type="EMBL" id="KAK7388508.1"/>
    </source>
</evidence>
<evidence type="ECO:0000313" key="3">
    <source>
        <dbReference type="Proteomes" id="UP001386955"/>
    </source>
</evidence>
<dbReference type="AlphaFoldDB" id="A0AAN9S3C0"/>
<protein>
    <submittedName>
        <fullName evidence="2">Uncharacterized protein</fullName>
    </submittedName>
</protein>
<reference evidence="2 3" key="1">
    <citation type="submission" date="2024-01" db="EMBL/GenBank/DDBJ databases">
        <title>The genomes of 5 underutilized Papilionoideae crops provide insights into root nodulation and disease resistanc.</title>
        <authorList>
            <person name="Jiang F."/>
        </authorList>
    </citation>
    <scope>NUCLEOTIDE SEQUENCE [LARGE SCALE GENOMIC DNA]</scope>
    <source>
        <strain evidence="2">DUOXIRENSHENG_FW03</strain>
        <tissue evidence="2">Leaves</tissue>
    </source>
</reference>